<evidence type="ECO:0000313" key="3">
    <source>
        <dbReference type="EMBL" id="SQH98673.1"/>
    </source>
</evidence>
<evidence type="ECO:0000256" key="1">
    <source>
        <dbReference type="SAM" id="Phobius"/>
    </source>
</evidence>
<dbReference type="KEGG" id="cmin:NCTC10288_00392"/>
<sequence length="138" mass="14249">MRPQIPVPAQVQALINNPSNLLGLIGTVLGIISLVVAISDNQGLPNDGQTEPNAGESTIQVVTSSGNPAGECKLIGLSQEKVHTTNANGVYFYALEPGSHTINASCSGLSSLSSARALEGSQEVTVNDEPVMVKIVVK</sequence>
<dbReference type="InterPro" id="IPR008969">
    <property type="entry name" value="CarboxyPept-like_regulatory"/>
</dbReference>
<dbReference type="EMBL" id="LS483460">
    <property type="protein sequence ID" value="SQH98673.1"/>
    <property type="molecule type" value="Genomic_DNA"/>
</dbReference>
<name>A0A2X4R9T8_9CORY</name>
<protein>
    <recommendedName>
        <fullName evidence="6">Carboxypeptidase regulatory-like domain-containing protein</fullName>
    </recommendedName>
</protein>
<dbReference type="AlphaFoldDB" id="A0A2X4R9T8"/>
<dbReference type="OrthoDB" id="4426675at2"/>
<keyword evidence="5" id="KW-1185">Reference proteome</keyword>
<keyword evidence="1" id="KW-0812">Transmembrane</keyword>
<keyword evidence="1" id="KW-1133">Transmembrane helix</keyword>
<proteinExistence type="predicted"/>
<dbReference type="Proteomes" id="UP000249264">
    <property type="component" value="Chromosome 1"/>
</dbReference>
<gene>
    <name evidence="2" type="ORF">I6G51_12455</name>
    <name evidence="3" type="ORF">NCTC10288_00392</name>
</gene>
<feature type="transmembrane region" description="Helical" evidence="1">
    <location>
        <begin position="21"/>
        <end position="39"/>
    </location>
</feature>
<dbReference type="Gene3D" id="2.60.40.1120">
    <property type="entry name" value="Carboxypeptidase-like, regulatory domain"/>
    <property type="match status" value="1"/>
</dbReference>
<evidence type="ECO:0000313" key="5">
    <source>
        <dbReference type="Proteomes" id="UP000594905"/>
    </source>
</evidence>
<dbReference type="GeneID" id="70782334"/>
<reference evidence="3 4" key="1">
    <citation type="submission" date="2018-06" db="EMBL/GenBank/DDBJ databases">
        <authorList>
            <consortium name="Pathogen Informatics"/>
            <person name="Doyle S."/>
        </authorList>
    </citation>
    <scope>NUCLEOTIDE SEQUENCE [LARGE SCALE GENOMIC DNA]</scope>
    <source>
        <strain evidence="3 4">NCTC10288</strain>
    </source>
</reference>
<dbReference type="RefSeq" id="WP_039676534.1">
    <property type="nucleotide sequence ID" value="NZ_CP065689.1"/>
</dbReference>
<accession>A0A2X4R9T8</accession>
<dbReference type="Proteomes" id="UP000594905">
    <property type="component" value="Chromosome"/>
</dbReference>
<dbReference type="EMBL" id="CP065689">
    <property type="protein sequence ID" value="QPS59640.1"/>
    <property type="molecule type" value="Genomic_DNA"/>
</dbReference>
<keyword evidence="1" id="KW-0472">Membrane</keyword>
<organism evidence="3 4">
    <name type="scientific">Corynebacterium minutissimum</name>
    <dbReference type="NCBI Taxonomy" id="38301"/>
    <lineage>
        <taxon>Bacteria</taxon>
        <taxon>Bacillati</taxon>
        <taxon>Actinomycetota</taxon>
        <taxon>Actinomycetes</taxon>
        <taxon>Mycobacteriales</taxon>
        <taxon>Corynebacteriaceae</taxon>
        <taxon>Corynebacterium</taxon>
    </lineage>
</organism>
<evidence type="ECO:0000313" key="4">
    <source>
        <dbReference type="Proteomes" id="UP000249264"/>
    </source>
</evidence>
<evidence type="ECO:0000313" key="2">
    <source>
        <dbReference type="EMBL" id="QPS59640.1"/>
    </source>
</evidence>
<evidence type="ECO:0008006" key="6">
    <source>
        <dbReference type="Google" id="ProtNLM"/>
    </source>
</evidence>
<dbReference type="SUPFAM" id="SSF49464">
    <property type="entry name" value="Carboxypeptidase regulatory domain-like"/>
    <property type="match status" value="1"/>
</dbReference>
<reference evidence="2 5" key="2">
    <citation type="submission" date="2020-12" db="EMBL/GenBank/DDBJ databases">
        <title>FDA dAtabase for Regulatory Grade micrObial Sequences (FDA-ARGOS): Supporting development and validation of Infectious Disease Dx tests.</title>
        <authorList>
            <person name="Sproer C."/>
            <person name="Gronow S."/>
            <person name="Severitt S."/>
            <person name="Schroder I."/>
            <person name="Tallon L."/>
            <person name="Sadzewicz L."/>
            <person name="Zhao X."/>
            <person name="Boylan J."/>
            <person name="Ott S."/>
            <person name="Bowen H."/>
            <person name="Vavikolanu K."/>
            <person name="Mehta A."/>
            <person name="Aluvathingal J."/>
            <person name="Nadendla S."/>
            <person name="Lowell S."/>
            <person name="Myers T."/>
            <person name="Yan Y."/>
            <person name="Sichtig H."/>
        </authorList>
    </citation>
    <scope>NUCLEOTIDE SEQUENCE [LARGE SCALE GENOMIC DNA]</scope>
    <source>
        <strain evidence="2 5">FDAARGOS_894</strain>
    </source>
</reference>